<dbReference type="GO" id="GO:0006355">
    <property type="term" value="P:regulation of DNA-templated transcription"/>
    <property type="evidence" value="ECO:0007669"/>
    <property type="project" value="InterPro"/>
</dbReference>
<keyword evidence="2" id="KW-0238">DNA-binding</keyword>
<reference evidence="6" key="1">
    <citation type="submission" date="2016-11" db="EMBL/GenBank/DDBJ databases">
        <authorList>
            <person name="Varghese N."/>
            <person name="Submissions S."/>
        </authorList>
    </citation>
    <scope>NUCLEOTIDE SEQUENCE [LARGE SCALE GENOMIC DNA]</scope>
    <source>
        <strain evidence="6">DSM 29326</strain>
    </source>
</reference>
<dbReference type="EMBL" id="FQUE01000002">
    <property type="protein sequence ID" value="SHE90417.1"/>
    <property type="molecule type" value="Genomic_DNA"/>
</dbReference>
<evidence type="ECO:0000313" key="6">
    <source>
        <dbReference type="Proteomes" id="UP000183987"/>
    </source>
</evidence>
<keyword evidence="1" id="KW-0805">Transcription regulation</keyword>
<evidence type="ECO:0000256" key="1">
    <source>
        <dbReference type="ARBA" id="ARBA00023015"/>
    </source>
</evidence>
<dbReference type="Gene3D" id="1.10.10.10">
    <property type="entry name" value="Winged helix-like DNA-binding domain superfamily/Winged helix DNA-binding domain"/>
    <property type="match status" value="1"/>
</dbReference>
<dbReference type="STRING" id="366533.SAMN05444339_102409"/>
<dbReference type="SUPFAM" id="SSF46894">
    <property type="entry name" value="C-terminal effector domain of the bipartite response regulators"/>
    <property type="match status" value="1"/>
</dbReference>
<keyword evidence="6" id="KW-1185">Reference proteome</keyword>
<dbReference type="InterPro" id="IPR036388">
    <property type="entry name" value="WH-like_DNA-bd_sf"/>
</dbReference>
<evidence type="ECO:0000259" key="4">
    <source>
        <dbReference type="PROSITE" id="PS50043"/>
    </source>
</evidence>
<dbReference type="CDD" id="cd06170">
    <property type="entry name" value="LuxR_C_like"/>
    <property type="match status" value="1"/>
</dbReference>
<dbReference type="Pfam" id="PF00196">
    <property type="entry name" value="GerE"/>
    <property type="match status" value="1"/>
</dbReference>
<organism evidence="5 6">
    <name type="scientific">Loktanella atrilutea</name>
    <dbReference type="NCBI Taxonomy" id="366533"/>
    <lineage>
        <taxon>Bacteria</taxon>
        <taxon>Pseudomonadati</taxon>
        <taxon>Pseudomonadota</taxon>
        <taxon>Alphaproteobacteria</taxon>
        <taxon>Rhodobacterales</taxon>
        <taxon>Roseobacteraceae</taxon>
        <taxon>Loktanella</taxon>
    </lineage>
</organism>
<dbReference type="SMART" id="SM00421">
    <property type="entry name" value="HTH_LUXR"/>
    <property type="match status" value="1"/>
</dbReference>
<dbReference type="Pfam" id="PF03472">
    <property type="entry name" value="Autoind_bind"/>
    <property type="match status" value="1"/>
</dbReference>
<proteinExistence type="predicted"/>
<dbReference type="SUPFAM" id="SSF75516">
    <property type="entry name" value="Pheromone-binding domain of LuxR-like quorum-sensing transcription factors"/>
    <property type="match status" value="1"/>
</dbReference>
<dbReference type="PROSITE" id="PS50043">
    <property type="entry name" value="HTH_LUXR_2"/>
    <property type="match status" value="1"/>
</dbReference>
<dbReference type="Proteomes" id="UP000183987">
    <property type="component" value="Unassembled WGS sequence"/>
</dbReference>
<name>A0A1M4XAA9_LOKAT</name>
<dbReference type="InterPro" id="IPR005143">
    <property type="entry name" value="TF_LuxR_autoind-bd_dom"/>
</dbReference>
<dbReference type="GO" id="GO:0003677">
    <property type="term" value="F:DNA binding"/>
    <property type="evidence" value="ECO:0007669"/>
    <property type="project" value="UniProtKB-KW"/>
</dbReference>
<accession>A0A1M4XAA9</accession>
<dbReference type="AlphaFoldDB" id="A0A1M4XAA9"/>
<dbReference type="PRINTS" id="PR00038">
    <property type="entry name" value="HTHLUXR"/>
</dbReference>
<sequence length="260" mass="28924">MRTRLNRFLQDLESADRLDQIQGLTTQLRDALEIDHVVYHWVSVDGEQYGFGTYDPAWAQRYQDQDYIRIDPVVLGCFQRFHPVDWKSLDWTSKAVRAFRADSIAHGVGNQGFSIPIRGPNGQFALLTLSHTCSDASWEAFMFSYQRDLIVIAHYLNAKALTLQKGRRPDTIRPLSPREIDALSFLAMGYSRSQAADLLGISEHTLRAYIESARHKLGALNTVHAVARAIGEGLIIVGGAAREAAGGWPGQNQARGVASS</sequence>
<dbReference type="Gene3D" id="3.30.450.80">
    <property type="entry name" value="Transcription factor LuxR-like, autoinducer-binding domain"/>
    <property type="match status" value="1"/>
</dbReference>
<dbReference type="InterPro" id="IPR016032">
    <property type="entry name" value="Sig_transdc_resp-reg_C-effctor"/>
</dbReference>
<evidence type="ECO:0000313" key="5">
    <source>
        <dbReference type="EMBL" id="SHE90417.1"/>
    </source>
</evidence>
<gene>
    <name evidence="5" type="ORF">SAMN05444339_102409</name>
</gene>
<dbReference type="PANTHER" id="PTHR44688:SF16">
    <property type="entry name" value="DNA-BINDING TRANSCRIPTIONAL ACTIVATOR DEVR_DOSR"/>
    <property type="match status" value="1"/>
</dbReference>
<dbReference type="InterPro" id="IPR036693">
    <property type="entry name" value="TF_LuxR_autoind-bd_dom_sf"/>
</dbReference>
<keyword evidence="3" id="KW-0804">Transcription</keyword>
<feature type="domain" description="HTH luxR-type" evidence="4">
    <location>
        <begin position="168"/>
        <end position="233"/>
    </location>
</feature>
<dbReference type="PANTHER" id="PTHR44688">
    <property type="entry name" value="DNA-BINDING TRANSCRIPTIONAL ACTIVATOR DEVR_DOSR"/>
    <property type="match status" value="1"/>
</dbReference>
<evidence type="ECO:0000256" key="2">
    <source>
        <dbReference type="ARBA" id="ARBA00023125"/>
    </source>
</evidence>
<dbReference type="RefSeq" id="WP_072856531.1">
    <property type="nucleotide sequence ID" value="NZ_FQUE01000002.1"/>
</dbReference>
<dbReference type="InterPro" id="IPR000792">
    <property type="entry name" value="Tscrpt_reg_LuxR_C"/>
</dbReference>
<protein>
    <submittedName>
        <fullName evidence="5">Regulatory protein, luxR family</fullName>
    </submittedName>
</protein>
<dbReference type="OrthoDB" id="9803630at2"/>
<evidence type="ECO:0000256" key="3">
    <source>
        <dbReference type="ARBA" id="ARBA00023163"/>
    </source>
</evidence>